<sequence length="200" mass="22433">MQESKPVKTPCNGNFLKEIKSNLSDNTVQVTSFQQAIGSINYLAHHTRPDMIFTVNQLSKHSTKPKQLHWSALKHLLCDLNGTKDKCLVYKQQSIKESSTGWADSDYANYNEDGKSVSGYVILAFGNPICWLSKKQSVVDRSTTEAEYIAMNFCLKQLQWITFVLNNSGHASLQPIILNDTLGEVTILRQASLNANTKHI</sequence>
<comment type="caution">
    <text evidence="1">The sequence shown here is derived from an EMBL/GenBank/DDBJ whole genome shotgun (WGS) entry which is preliminary data.</text>
</comment>
<keyword evidence="2" id="KW-1185">Reference proteome</keyword>
<evidence type="ECO:0000313" key="1">
    <source>
        <dbReference type="EMBL" id="MBW0470060.1"/>
    </source>
</evidence>
<dbReference type="EMBL" id="AVOT02002348">
    <property type="protein sequence ID" value="MBW0470060.1"/>
    <property type="molecule type" value="Genomic_DNA"/>
</dbReference>
<dbReference type="Proteomes" id="UP000765509">
    <property type="component" value="Unassembled WGS sequence"/>
</dbReference>
<reference evidence="1" key="1">
    <citation type="submission" date="2021-03" db="EMBL/GenBank/DDBJ databases">
        <title>Draft genome sequence of rust myrtle Austropuccinia psidii MF-1, a brazilian biotype.</title>
        <authorList>
            <person name="Quecine M.C."/>
            <person name="Pachon D.M.R."/>
            <person name="Bonatelli M.L."/>
            <person name="Correr F.H."/>
            <person name="Franceschini L.M."/>
            <person name="Leite T.F."/>
            <person name="Margarido G.R.A."/>
            <person name="Almeida C.A."/>
            <person name="Ferrarezi J.A."/>
            <person name="Labate C.A."/>
        </authorList>
    </citation>
    <scope>NUCLEOTIDE SEQUENCE</scope>
    <source>
        <strain evidence="1">MF-1</strain>
    </source>
</reference>
<dbReference type="CDD" id="cd09272">
    <property type="entry name" value="RNase_HI_RT_Ty1"/>
    <property type="match status" value="1"/>
</dbReference>
<proteinExistence type="predicted"/>
<name>A0A9Q3BRX4_9BASI</name>
<dbReference type="AlphaFoldDB" id="A0A9Q3BRX4"/>
<dbReference type="OrthoDB" id="3344688at2759"/>
<evidence type="ECO:0000313" key="2">
    <source>
        <dbReference type="Proteomes" id="UP000765509"/>
    </source>
</evidence>
<protein>
    <recommendedName>
        <fullName evidence="3">Reverse transcriptase Ty1/copia-type domain-containing protein</fullName>
    </recommendedName>
</protein>
<dbReference type="PANTHER" id="PTHR11439">
    <property type="entry name" value="GAG-POL-RELATED RETROTRANSPOSON"/>
    <property type="match status" value="1"/>
</dbReference>
<organism evidence="1 2">
    <name type="scientific">Austropuccinia psidii MF-1</name>
    <dbReference type="NCBI Taxonomy" id="1389203"/>
    <lineage>
        <taxon>Eukaryota</taxon>
        <taxon>Fungi</taxon>
        <taxon>Dikarya</taxon>
        <taxon>Basidiomycota</taxon>
        <taxon>Pucciniomycotina</taxon>
        <taxon>Pucciniomycetes</taxon>
        <taxon>Pucciniales</taxon>
        <taxon>Sphaerophragmiaceae</taxon>
        <taxon>Austropuccinia</taxon>
    </lineage>
</organism>
<evidence type="ECO:0008006" key="3">
    <source>
        <dbReference type="Google" id="ProtNLM"/>
    </source>
</evidence>
<dbReference type="PANTHER" id="PTHR11439:SF467">
    <property type="entry name" value="INTEGRASE CATALYTIC DOMAIN-CONTAINING PROTEIN"/>
    <property type="match status" value="1"/>
</dbReference>
<accession>A0A9Q3BRX4</accession>
<gene>
    <name evidence="1" type="ORF">O181_009775</name>
</gene>